<feature type="domain" description="Inner membrane protein YgaP-like transmembrane" evidence="2">
    <location>
        <begin position="2"/>
        <end position="56"/>
    </location>
</feature>
<feature type="transmembrane region" description="Helical" evidence="1">
    <location>
        <begin position="7"/>
        <end position="28"/>
    </location>
</feature>
<dbReference type="Gene3D" id="6.10.140.1340">
    <property type="match status" value="1"/>
</dbReference>
<feature type="transmembrane region" description="Helical" evidence="1">
    <location>
        <begin position="34"/>
        <end position="55"/>
    </location>
</feature>
<accession>A0A1W2DEQ3</accession>
<dbReference type="STRING" id="1121400.SAMN02746065_11739"/>
<dbReference type="AlphaFoldDB" id="A0A1W2DEQ3"/>
<name>A0A1W2DEQ3_9BACT</name>
<dbReference type="Pfam" id="PF11127">
    <property type="entry name" value="YgaP-like_TM"/>
    <property type="match status" value="1"/>
</dbReference>
<proteinExistence type="predicted"/>
<dbReference type="EMBL" id="FWXY01000017">
    <property type="protein sequence ID" value="SMC95980.1"/>
    <property type="molecule type" value="Genomic_DNA"/>
</dbReference>
<evidence type="ECO:0000259" key="2">
    <source>
        <dbReference type="Pfam" id="PF11127"/>
    </source>
</evidence>
<dbReference type="OrthoDB" id="9799383at2"/>
<gene>
    <name evidence="3" type="ORF">SAMN02746065_11739</name>
</gene>
<reference evidence="3 4" key="1">
    <citation type="submission" date="2017-04" db="EMBL/GenBank/DDBJ databases">
        <authorList>
            <person name="Afonso C.L."/>
            <person name="Miller P.J."/>
            <person name="Scott M.A."/>
            <person name="Spackman E."/>
            <person name="Goraichik I."/>
            <person name="Dimitrov K.M."/>
            <person name="Suarez D.L."/>
            <person name="Swayne D.E."/>
        </authorList>
    </citation>
    <scope>NUCLEOTIDE SEQUENCE [LARGE SCALE GENOMIC DNA]</scope>
    <source>
        <strain evidence="3 4">DSM 3385</strain>
    </source>
</reference>
<dbReference type="InterPro" id="IPR021309">
    <property type="entry name" value="YgaP-like_TM"/>
</dbReference>
<dbReference type="Proteomes" id="UP000192418">
    <property type="component" value="Unassembled WGS sequence"/>
</dbReference>
<evidence type="ECO:0000256" key="1">
    <source>
        <dbReference type="SAM" id="Phobius"/>
    </source>
</evidence>
<keyword evidence="1" id="KW-0812">Transmembrane</keyword>
<protein>
    <recommendedName>
        <fullName evidence="2">Inner membrane protein YgaP-like transmembrane domain-containing protein</fullName>
    </recommendedName>
</protein>
<keyword evidence="4" id="KW-1185">Reference proteome</keyword>
<keyword evidence="1" id="KW-0472">Membrane</keyword>
<keyword evidence="1" id="KW-1133">Transmembrane helix</keyword>
<evidence type="ECO:0000313" key="4">
    <source>
        <dbReference type="Proteomes" id="UP000192418"/>
    </source>
</evidence>
<sequence length="66" mass="7268">MNIDKTVFAVAGAMILLTVCMAVFHTIYWLWFTAFIGANLFQAGFTGFCPLVLILKRLGLPPGKAF</sequence>
<organism evidence="3 4">
    <name type="scientific">Desulfocicer vacuolatum DSM 3385</name>
    <dbReference type="NCBI Taxonomy" id="1121400"/>
    <lineage>
        <taxon>Bacteria</taxon>
        <taxon>Pseudomonadati</taxon>
        <taxon>Thermodesulfobacteriota</taxon>
        <taxon>Desulfobacteria</taxon>
        <taxon>Desulfobacterales</taxon>
        <taxon>Desulfobacteraceae</taxon>
        <taxon>Desulfocicer</taxon>
    </lineage>
</organism>
<evidence type="ECO:0000313" key="3">
    <source>
        <dbReference type="EMBL" id="SMC95980.1"/>
    </source>
</evidence>
<dbReference type="RefSeq" id="WP_084070220.1">
    <property type="nucleotide sequence ID" value="NZ_FWXY01000017.1"/>
</dbReference>